<keyword evidence="2" id="KW-1185">Reference proteome</keyword>
<evidence type="ECO:0000313" key="1">
    <source>
        <dbReference type="EMBL" id="MFG1371720.1"/>
    </source>
</evidence>
<gene>
    <name evidence="1" type="ORF">V5F32_06075</name>
</gene>
<organism evidence="1 2">
    <name type="scientific">Xanthobacter oligotrophicus</name>
    <dbReference type="NCBI Taxonomy" id="2607286"/>
    <lineage>
        <taxon>Bacteria</taxon>
        <taxon>Pseudomonadati</taxon>
        <taxon>Pseudomonadota</taxon>
        <taxon>Alphaproteobacteria</taxon>
        <taxon>Hyphomicrobiales</taxon>
        <taxon>Xanthobacteraceae</taxon>
        <taxon>Xanthobacter</taxon>
    </lineage>
</organism>
<reference evidence="1 2" key="1">
    <citation type="submission" date="2024-02" db="EMBL/GenBank/DDBJ databases">
        <title>Expansion and revision of Xanthobacter and proposal of Roseixanthobacter gen. nov.</title>
        <authorList>
            <person name="Soltysiak M.P.M."/>
            <person name="Jalihal A."/>
            <person name="Ory A."/>
            <person name="Chrisophersen C."/>
            <person name="Lee A.D."/>
            <person name="Boulton J."/>
            <person name="Springer M."/>
        </authorList>
    </citation>
    <scope>NUCLEOTIDE SEQUENCE [LARGE SCALE GENOMIC DNA]</scope>
    <source>
        <strain evidence="1 2">23A</strain>
    </source>
</reference>
<proteinExistence type="predicted"/>
<comment type="caution">
    <text evidence="1">The sequence shown here is derived from an EMBL/GenBank/DDBJ whole genome shotgun (WGS) entry which is preliminary data.</text>
</comment>
<dbReference type="RefSeq" id="WP_393991684.1">
    <property type="nucleotide sequence ID" value="NZ_JBAFVH010000003.1"/>
</dbReference>
<sequence>MTTDLRIHHSEQGFSPRYVREAAAAIAAAVAKLPQTAAAKFRQFEDAAFAAEAAAGAARAKRDEKLRPVAALRQAVAQSTTPHAANIELLAPELEHAEEVFRRFDAERIATGAAFSGIQRALEALPPNARFVAVESSAPKKADTLTGIRETVAGLKRDIAALESSAPTIEEQEATLRAAIAQRGEAGRPRMDRTGRLKITDGSNAMAAALAVACWLDPEAVLRRMVEDGALREGGTVPAGEKTAHLATLRAQLFEAEVLEEALIQRDGGSRRNDADPFAILGIRVEAGAKRRAA</sequence>
<protein>
    <recommendedName>
        <fullName evidence="3">Terminase small subunit</fullName>
    </recommendedName>
</protein>
<dbReference type="Proteomes" id="UP001604002">
    <property type="component" value="Unassembled WGS sequence"/>
</dbReference>
<name>A0ABW6ZUI7_9HYPH</name>
<evidence type="ECO:0000313" key="2">
    <source>
        <dbReference type="Proteomes" id="UP001604002"/>
    </source>
</evidence>
<evidence type="ECO:0008006" key="3">
    <source>
        <dbReference type="Google" id="ProtNLM"/>
    </source>
</evidence>
<accession>A0ABW6ZUI7</accession>
<dbReference type="EMBL" id="JBAFVH010000003">
    <property type="protein sequence ID" value="MFG1371720.1"/>
    <property type="molecule type" value="Genomic_DNA"/>
</dbReference>